<evidence type="ECO:0000313" key="3">
    <source>
        <dbReference type="Proteomes" id="UP000077763"/>
    </source>
</evidence>
<evidence type="ECO:0000313" key="2">
    <source>
        <dbReference type="EMBL" id="OAH98839.1"/>
    </source>
</evidence>
<keyword evidence="1" id="KW-0472">Membrane</keyword>
<dbReference type="EMBL" id="LUUH01000086">
    <property type="protein sequence ID" value="OAH98839.1"/>
    <property type="molecule type" value="Genomic_DNA"/>
</dbReference>
<proteinExistence type="predicted"/>
<dbReference type="RefSeq" id="WP_064038304.1">
    <property type="nucleotide sequence ID" value="NZ_LUUH01000086.1"/>
</dbReference>
<name>A0A177M154_METMH</name>
<gene>
    <name evidence="2" type="ORF">A1353_21690</name>
</gene>
<protein>
    <submittedName>
        <fullName evidence="2">Uncharacterized protein</fullName>
    </submittedName>
</protein>
<feature type="transmembrane region" description="Helical" evidence="1">
    <location>
        <begin position="12"/>
        <end position="40"/>
    </location>
</feature>
<keyword evidence="1" id="KW-1133">Transmembrane helix</keyword>
<organism evidence="2 3">
    <name type="scientific">Methylomonas methanica</name>
    <dbReference type="NCBI Taxonomy" id="421"/>
    <lineage>
        <taxon>Bacteria</taxon>
        <taxon>Pseudomonadati</taxon>
        <taxon>Pseudomonadota</taxon>
        <taxon>Gammaproteobacteria</taxon>
        <taxon>Methylococcales</taxon>
        <taxon>Methylococcaceae</taxon>
        <taxon>Methylomonas</taxon>
    </lineage>
</organism>
<reference evidence="2 3" key="1">
    <citation type="submission" date="2016-03" db="EMBL/GenBank/DDBJ databases">
        <authorList>
            <person name="Ploux O."/>
        </authorList>
    </citation>
    <scope>NUCLEOTIDE SEQUENCE [LARGE SCALE GENOMIC DNA]</scope>
    <source>
        <strain evidence="2 3">R-45371</strain>
    </source>
</reference>
<comment type="caution">
    <text evidence="2">The sequence shown here is derived from an EMBL/GenBank/DDBJ whole genome shotgun (WGS) entry which is preliminary data.</text>
</comment>
<sequence length="63" mass="6653">MKIAKIGNTGIAMLIVVIAGLLGVLPMGLVFSILLFAALIRGSVMLIDKAIDNGAQAKEMDRR</sequence>
<dbReference type="Proteomes" id="UP000077763">
    <property type="component" value="Unassembled WGS sequence"/>
</dbReference>
<dbReference type="AlphaFoldDB" id="A0A177M154"/>
<evidence type="ECO:0000256" key="1">
    <source>
        <dbReference type="SAM" id="Phobius"/>
    </source>
</evidence>
<accession>A0A177M154</accession>
<keyword evidence="1" id="KW-0812">Transmembrane</keyword>